<reference evidence="4" key="1">
    <citation type="submission" date="2016-10" db="EMBL/GenBank/DDBJ databases">
        <authorList>
            <person name="Varghese N."/>
            <person name="Submissions S."/>
        </authorList>
    </citation>
    <scope>NUCLEOTIDE SEQUENCE [LARGE SCALE GENOMIC DNA]</scope>
    <source>
        <strain evidence="4">VPI 5359</strain>
    </source>
</reference>
<dbReference type="InterPro" id="IPR013321">
    <property type="entry name" value="Arc_rbn_hlx_hlx"/>
</dbReference>
<dbReference type="RefSeq" id="WP_090246152.1">
    <property type="nucleotide sequence ID" value="NZ_FNOU01000018.1"/>
</dbReference>
<dbReference type="InterPro" id="IPR007337">
    <property type="entry name" value="RelB/DinJ"/>
</dbReference>
<gene>
    <name evidence="3" type="ORF">SAMN04488579_1183</name>
</gene>
<evidence type="ECO:0000313" key="4">
    <source>
        <dbReference type="Proteomes" id="UP000199652"/>
    </source>
</evidence>
<protein>
    <submittedName>
        <fullName evidence="3">DNA-damage-inducible protein J</fullName>
    </submittedName>
</protein>
<dbReference type="OrthoDB" id="9804867at2"/>
<dbReference type="PANTHER" id="PTHR38781:SF1">
    <property type="entry name" value="ANTITOXIN DINJ-RELATED"/>
    <property type="match status" value="1"/>
</dbReference>
<accession>A0A1H3HJ25</accession>
<dbReference type="EMBL" id="FNOU01000018">
    <property type="protein sequence ID" value="SDY15487.1"/>
    <property type="molecule type" value="Genomic_DNA"/>
</dbReference>
<dbReference type="GO" id="GO:0006355">
    <property type="term" value="P:regulation of DNA-templated transcription"/>
    <property type="evidence" value="ECO:0007669"/>
    <property type="project" value="InterPro"/>
</dbReference>
<dbReference type="Proteomes" id="UP000199652">
    <property type="component" value="Unassembled WGS sequence"/>
</dbReference>
<evidence type="ECO:0000256" key="1">
    <source>
        <dbReference type="ARBA" id="ARBA00010562"/>
    </source>
</evidence>
<comment type="similarity">
    <text evidence="1">Belongs to the RelB/DinJ antitoxin family.</text>
</comment>
<dbReference type="NCBIfam" id="TIGR02384">
    <property type="entry name" value="RelB_DinJ"/>
    <property type="match status" value="1"/>
</dbReference>
<evidence type="ECO:0000313" key="3">
    <source>
        <dbReference type="EMBL" id="SDY15487.1"/>
    </source>
</evidence>
<proteinExistence type="inferred from homology"/>
<evidence type="ECO:0000256" key="2">
    <source>
        <dbReference type="ARBA" id="ARBA00022649"/>
    </source>
</evidence>
<dbReference type="AlphaFoldDB" id="A0A1H3HJ25"/>
<dbReference type="PANTHER" id="PTHR38781">
    <property type="entry name" value="ANTITOXIN DINJ-RELATED"/>
    <property type="match status" value="1"/>
</dbReference>
<sequence>MANTTINIRLDQEVKKNFDAICNDMGMNMSTAVNIFAKAVIQKRGIPFQVTAGDPFYSASNMHALEMSSQQIKEGKIVTKTMDELEAMADE</sequence>
<name>A0A1H3HJ25_EUBBA</name>
<dbReference type="STRING" id="1528.SAMN04488579_1183"/>
<dbReference type="Gene3D" id="1.10.1220.10">
    <property type="entry name" value="Met repressor-like"/>
    <property type="match status" value="1"/>
</dbReference>
<keyword evidence="4" id="KW-1185">Reference proteome</keyword>
<dbReference type="Pfam" id="PF04221">
    <property type="entry name" value="RelB"/>
    <property type="match status" value="1"/>
</dbReference>
<dbReference type="GO" id="GO:0006351">
    <property type="term" value="P:DNA-templated transcription"/>
    <property type="evidence" value="ECO:0007669"/>
    <property type="project" value="TreeGrafter"/>
</dbReference>
<keyword evidence="2" id="KW-1277">Toxin-antitoxin system</keyword>
<organism evidence="3 4">
    <name type="scientific">Eubacterium barkeri</name>
    <name type="common">Clostridium barkeri</name>
    <dbReference type="NCBI Taxonomy" id="1528"/>
    <lineage>
        <taxon>Bacteria</taxon>
        <taxon>Bacillati</taxon>
        <taxon>Bacillota</taxon>
        <taxon>Clostridia</taxon>
        <taxon>Eubacteriales</taxon>
        <taxon>Eubacteriaceae</taxon>
        <taxon>Eubacterium</taxon>
    </lineage>
</organism>